<reference evidence="6 7" key="1">
    <citation type="submission" date="2013-01" db="EMBL/GenBank/DDBJ databases">
        <authorList>
            <person name="Fiebig A."/>
            <person name="Goeker M."/>
            <person name="Klenk H.-P.P."/>
        </authorList>
    </citation>
    <scope>NUCLEOTIDE SEQUENCE [LARGE SCALE GENOMIC DNA]</scope>
    <source>
        <strain evidence="6 7">DSM 24838</strain>
    </source>
</reference>
<dbReference type="InterPro" id="IPR036390">
    <property type="entry name" value="WH_DNA-bd_sf"/>
</dbReference>
<name>A0A0D0Q9B4_9RHOB</name>
<keyword evidence="3" id="KW-0238">DNA-binding</keyword>
<accession>A0A0D0Q9B4</accession>
<dbReference type="EMBL" id="AONG01000021">
    <property type="protein sequence ID" value="KIQ67643.1"/>
    <property type="molecule type" value="Genomic_DNA"/>
</dbReference>
<dbReference type="InterPro" id="IPR036388">
    <property type="entry name" value="WH-like_DNA-bd_sf"/>
</dbReference>
<proteinExistence type="inferred from homology"/>
<dbReference type="eggNOG" id="COG0583">
    <property type="taxonomic scope" value="Bacteria"/>
</dbReference>
<evidence type="ECO:0000256" key="4">
    <source>
        <dbReference type="ARBA" id="ARBA00023163"/>
    </source>
</evidence>
<dbReference type="Gene3D" id="3.40.190.10">
    <property type="entry name" value="Periplasmic binding protein-like II"/>
    <property type="match status" value="1"/>
</dbReference>
<dbReference type="InterPro" id="IPR050176">
    <property type="entry name" value="LTTR"/>
</dbReference>
<protein>
    <submittedName>
        <fullName evidence="6">Transcriptional regulator</fullName>
    </submittedName>
</protein>
<dbReference type="STRING" id="1123501.Wenmar_03772"/>
<keyword evidence="7" id="KW-1185">Reference proteome</keyword>
<dbReference type="Gene3D" id="1.10.10.10">
    <property type="entry name" value="Winged helix-like DNA-binding domain superfamily/Winged helix DNA-binding domain"/>
    <property type="match status" value="1"/>
</dbReference>
<dbReference type="InterPro" id="IPR005119">
    <property type="entry name" value="LysR_subst-bd"/>
</dbReference>
<keyword evidence="2" id="KW-0805">Transcription regulation</keyword>
<dbReference type="Pfam" id="PF03466">
    <property type="entry name" value="LysR_substrate"/>
    <property type="match status" value="1"/>
</dbReference>
<sequence length="293" mass="31027">MQSANWDDFRFVLAVAEAGSVGSAARVLGVNHATVLRRIAAFETAHGTQLFLRTAQGYTVRPEQLAVIEALRETARAVDGVARTIRGRRSAGATRLRITSTDTFCGTVLPPLLARLRRETPGLSIDVATTNVVLDLGRMDADMTVRPALQLPADLVGAPAGRLRFAVYGAAEGGADAWLGLRGMLSRAPAAAELERLLDGETPECGADSFVTLRELIAAGQGRTYLPTILGDPDPRIVREDGPPEVSVPVWVALHGALSDSPRLVALRDTLAGWLRDALGASSGRSGRPPARA</sequence>
<keyword evidence="4" id="KW-0804">Transcription</keyword>
<organism evidence="6 7">
    <name type="scientific">Wenxinia marina DSM 24838</name>
    <dbReference type="NCBI Taxonomy" id="1123501"/>
    <lineage>
        <taxon>Bacteria</taxon>
        <taxon>Pseudomonadati</taxon>
        <taxon>Pseudomonadota</taxon>
        <taxon>Alphaproteobacteria</taxon>
        <taxon>Rhodobacterales</taxon>
        <taxon>Roseobacteraceae</taxon>
        <taxon>Wenxinia</taxon>
    </lineage>
</organism>
<evidence type="ECO:0000256" key="1">
    <source>
        <dbReference type="ARBA" id="ARBA00009437"/>
    </source>
</evidence>
<evidence type="ECO:0000256" key="2">
    <source>
        <dbReference type="ARBA" id="ARBA00023015"/>
    </source>
</evidence>
<dbReference type="InterPro" id="IPR000847">
    <property type="entry name" value="LysR_HTH_N"/>
</dbReference>
<evidence type="ECO:0000259" key="5">
    <source>
        <dbReference type="PROSITE" id="PS50931"/>
    </source>
</evidence>
<comment type="caution">
    <text evidence="6">The sequence shown here is derived from an EMBL/GenBank/DDBJ whole genome shotgun (WGS) entry which is preliminary data.</text>
</comment>
<dbReference type="Pfam" id="PF00126">
    <property type="entry name" value="HTH_1"/>
    <property type="match status" value="1"/>
</dbReference>
<evidence type="ECO:0000313" key="6">
    <source>
        <dbReference type="EMBL" id="KIQ67643.1"/>
    </source>
</evidence>
<gene>
    <name evidence="6" type="ORF">Wenmar_03772</name>
</gene>
<comment type="similarity">
    <text evidence="1">Belongs to the LysR transcriptional regulatory family.</text>
</comment>
<dbReference type="PANTHER" id="PTHR30579">
    <property type="entry name" value="TRANSCRIPTIONAL REGULATOR"/>
    <property type="match status" value="1"/>
</dbReference>
<evidence type="ECO:0000313" key="7">
    <source>
        <dbReference type="Proteomes" id="UP000035100"/>
    </source>
</evidence>
<feature type="domain" description="HTH lysR-type" evidence="5">
    <location>
        <begin position="1"/>
        <end position="59"/>
    </location>
</feature>
<dbReference type="AlphaFoldDB" id="A0A0D0Q9B4"/>
<dbReference type="SUPFAM" id="SSF46785">
    <property type="entry name" value="Winged helix' DNA-binding domain"/>
    <property type="match status" value="1"/>
</dbReference>
<dbReference type="PANTHER" id="PTHR30579:SF3">
    <property type="entry name" value="TRANSCRIPTIONAL REGULATORY PROTEIN"/>
    <property type="match status" value="1"/>
</dbReference>
<dbReference type="GO" id="GO:0003677">
    <property type="term" value="F:DNA binding"/>
    <property type="evidence" value="ECO:0007669"/>
    <property type="project" value="UniProtKB-KW"/>
</dbReference>
<dbReference type="GO" id="GO:0003700">
    <property type="term" value="F:DNA-binding transcription factor activity"/>
    <property type="evidence" value="ECO:0007669"/>
    <property type="project" value="InterPro"/>
</dbReference>
<dbReference type="SUPFAM" id="SSF53850">
    <property type="entry name" value="Periplasmic binding protein-like II"/>
    <property type="match status" value="1"/>
</dbReference>
<evidence type="ECO:0000256" key="3">
    <source>
        <dbReference type="ARBA" id="ARBA00023125"/>
    </source>
</evidence>
<dbReference type="Proteomes" id="UP000035100">
    <property type="component" value="Unassembled WGS sequence"/>
</dbReference>
<dbReference type="PROSITE" id="PS50931">
    <property type="entry name" value="HTH_LYSR"/>
    <property type="match status" value="1"/>
</dbReference>